<sequence length="59" mass="6708">MFEPNRSIFAIQRKITLSNGHTVYQAIRHGPICPRPPAHSEHDALQIVRSASVRFERLG</sequence>
<dbReference type="AlphaFoldDB" id="X7ECD8"/>
<reference evidence="1 2" key="1">
    <citation type="submission" date="2014-01" db="EMBL/GenBank/DDBJ databases">
        <title>Roseivivax halodurans JCM 10272 Genome Sequencing.</title>
        <authorList>
            <person name="Lai Q."/>
            <person name="Li G."/>
            <person name="Shao Z."/>
        </authorList>
    </citation>
    <scope>NUCLEOTIDE SEQUENCE [LARGE SCALE GENOMIC DNA]</scope>
    <source>
        <strain evidence="1 2">JCM 10272</strain>
    </source>
</reference>
<evidence type="ECO:0000313" key="2">
    <source>
        <dbReference type="Proteomes" id="UP000022447"/>
    </source>
</evidence>
<dbReference type="Proteomes" id="UP000022447">
    <property type="component" value="Unassembled WGS sequence"/>
</dbReference>
<evidence type="ECO:0000313" key="1">
    <source>
        <dbReference type="EMBL" id="ETX13525.1"/>
    </source>
</evidence>
<keyword evidence="2" id="KW-1185">Reference proteome</keyword>
<accession>X7ECD8</accession>
<gene>
    <name evidence="1" type="ORF">OCH239_10055</name>
</gene>
<dbReference type="EMBL" id="JALZ01000024">
    <property type="protein sequence ID" value="ETX13525.1"/>
    <property type="molecule type" value="Genomic_DNA"/>
</dbReference>
<comment type="caution">
    <text evidence="1">The sequence shown here is derived from an EMBL/GenBank/DDBJ whole genome shotgun (WGS) entry which is preliminary data.</text>
</comment>
<protein>
    <submittedName>
        <fullName evidence="1">Uncharacterized protein</fullName>
    </submittedName>
</protein>
<proteinExistence type="predicted"/>
<organism evidence="1 2">
    <name type="scientific">Roseivivax halodurans JCM 10272</name>
    <dbReference type="NCBI Taxonomy" id="1449350"/>
    <lineage>
        <taxon>Bacteria</taxon>
        <taxon>Pseudomonadati</taxon>
        <taxon>Pseudomonadota</taxon>
        <taxon>Alphaproteobacteria</taxon>
        <taxon>Rhodobacterales</taxon>
        <taxon>Roseobacteraceae</taxon>
        <taxon>Roseivivax</taxon>
    </lineage>
</organism>
<name>X7ECD8_9RHOB</name>